<dbReference type="STRING" id="97972.A0A2V1EBF7"/>
<dbReference type="OrthoDB" id="410701at2759"/>
<name>A0A2V1EBF7_9PLEO</name>
<sequence length="913" mass="104319">MPLNSILVASGSPYRHLLPHGIRAFLPYHLSYLHSSRKWYPRSTCFPRRDFHLTSPRASTQNPPSIHNQSQKPLMAPKDDRPRFSRRMLRALRSDRPDMIVHHMNNASRNLYAHSKRSSRLSKKAQNPEHAGHVQHLALPATLYSILSQHVHAVTANPVAQLDPALSDGELRILHSKGYNVKSVEKWSQSILEKHSVLAASLFKDENEIPPLFLVTLFLRRESIRTRSLGIIMKHLQSRIRFQEIPWTSLKILVIRLLRHARKILPEAIPWIASFYTTEAAKIYRHSKIKQVSDMTDFSNTALQLISLPTSVNSLASVTYQEEAQFQVLQFMASCEPALVLTRTGFRAVARNQLAHPKTPQEREWASLKGPGWPPWKENRNAMDEEKGYEFGISRASRIVHKMYEAGYEGGAWEQIVGIYAGWDTDQSPTIQWRTLFPHVSTAVKQRQSVPLTWAARVRATRTRREAWACFLACEASGDGTSAEVYFAMFEKLHHPVAKDHKESRVNTPDSNLPGDAEDVMPDARSPLHYVHLDEPVPDFEALYHRMIAKNVSLTGRLVAFLIRTLPSFPITLQLLEATQSMFDGGLKCLLEGSSPLSNELPVPDYFFASFIKFLCRFGRFSRPPSTEPLPLPVHPVDRSTNHPTEHRLRLERDGDYRVEYALSLLMHYKPAYSPAWVEYAEKIQYYHNFVWGQSKENTAILRAACAVKQYKVLCKIFQTLEEIDHEANDSLFLRLCMTARRATYVAYQGLLPPEDTQLVLSTAPRTVRVAFLNLIGTDVDTGIHDMSQQQYQALTHIPGLPILHLYVRTLSMFRDYEGLYSLSIWITSCHEPIKTLAHTSKRGLEQLFIILVALRSGLEGTWRLDSEVNRASPELVELVKARIESVEGWEWPSTTDVANYESFSRDRNNHRG</sequence>
<feature type="region of interest" description="Disordered" evidence="1">
    <location>
        <begin position="360"/>
        <end position="381"/>
    </location>
</feature>
<dbReference type="AlphaFoldDB" id="A0A2V1EBF7"/>
<dbReference type="EMBL" id="KZ805306">
    <property type="protein sequence ID" value="PVI07004.1"/>
    <property type="molecule type" value="Genomic_DNA"/>
</dbReference>
<accession>A0A2V1EBF7</accession>
<gene>
    <name evidence="2" type="ORF">DM02DRAFT_551907</name>
</gene>
<feature type="region of interest" description="Disordered" evidence="1">
    <location>
        <begin position="52"/>
        <end position="81"/>
    </location>
</feature>
<dbReference type="Proteomes" id="UP000244855">
    <property type="component" value="Unassembled WGS sequence"/>
</dbReference>
<proteinExistence type="predicted"/>
<evidence type="ECO:0000313" key="3">
    <source>
        <dbReference type="Proteomes" id="UP000244855"/>
    </source>
</evidence>
<keyword evidence="3" id="KW-1185">Reference proteome</keyword>
<feature type="compositionally biased region" description="Polar residues" evidence="1">
    <location>
        <begin position="56"/>
        <end position="72"/>
    </location>
</feature>
<organism evidence="2 3">
    <name type="scientific">Periconia macrospinosa</name>
    <dbReference type="NCBI Taxonomy" id="97972"/>
    <lineage>
        <taxon>Eukaryota</taxon>
        <taxon>Fungi</taxon>
        <taxon>Dikarya</taxon>
        <taxon>Ascomycota</taxon>
        <taxon>Pezizomycotina</taxon>
        <taxon>Dothideomycetes</taxon>
        <taxon>Pleosporomycetidae</taxon>
        <taxon>Pleosporales</taxon>
        <taxon>Massarineae</taxon>
        <taxon>Periconiaceae</taxon>
        <taxon>Periconia</taxon>
    </lineage>
</organism>
<protein>
    <submittedName>
        <fullName evidence="2">Uncharacterized protein</fullName>
    </submittedName>
</protein>
<evidence type="ECO:0000256" key="1">
    <source>
        <dbReference type="SAM" id="MobiDB-lite"/>
    </source>
</evidence>
<reference evidence="2 3" key="1">
    <citation type="journal article" date="2018" name="Sci. Rep.">
        <title>Comparative genomics provides insights into the lifestyle and reveals functional heterogeneity of dark septate endophytic fungi.</title>
        <authorList>
            <person name="Knapp D.G."/>
            <person name="Nemeth J.B."/>
            <person name="Barry K."/>
            <person name="Hainaut M."/>
            <person name="Henrissat B."/>
            <person name="Johnson J."/>
            <person name="Kuo A."/>
            <person name="Lim J.H.P."/>
            <person name="Lipzen A."/>
            <person name="Nolan M."/>
            <person name="Ohm R.A."/>
            <person name="Tamas L."/>
            <person name="Grigoriev I.V."/>
            <person name="Spatafora J.W."/>
            <person name="Nagy L.G."/>
            <person name="Kovacs G.M."/>
        </authorList>
    </citation>
    <scope>NUCLEOTIDE SEQUENCE [LARGE SCALE GENOMIC DNA]</scope>
    <source>
        <strain evidence="2 3">DSE2036</strain>
    </source>
</reference>
<feature type="compositionally biased region" description="Basic residues" evidence="1">
    <location>
        <begin position="114"/>
        <end position="123"/>
    </location>
</feature>
<feature type="region of interest" description="Disordered" evidence="1">
    <location>
        <begin position="112"/>
        <end position="131"/>
    </location>
</feature>
<evidence type="ECO:0000313" key="2">
    <source>
        <dbReference type="EMBL" id="PVI07004.1"/>
    </source>
</evidence>